<dbReference type="PANTHER" id="PTHR43278:SF4">
    <property type="entry name" value="NAD(P)H-DEPENDENT FMN-CONTAINING OXIDOREDUCTASE YWQN-RELATED"/>
    <property type="match status" value="1"/>
</dbReference>
<dbReference type="Proteomes" id="UP001156666">
    <property type="component" value="Unassembled WGS sequence"/>
</dbReference>
<organism evidence="4 5">
    <name type="scientific">Portibacter lacus</name>
    <dbReference type="NCBI Taxonomy" id="1099794"/>
    <lineage>
        <taxon>Bacteria</taxon>
        <taxon>Pseudomonadati</taxon>
        <taxon>Bacteroidota</taxon>
        <taxon>Saprospiria</taxon>
        <taxon>Saprospirales</taxon>
        <taxon>Haliscomenobacteraceae</taxon>
        <taxon>Portibacter</taxon>
    </lineage>
</organism>
<reference evidence="4" key="1">
    <citation type="journal article" date="2014" name="Int. J. Syst. Evol. Microbiol.">
        <title>Complete genome sequence of Corynebacterium casei LMG S-19264T (=DSM 44701T), isolated from a smear-ripened cheese.</title>
        <authorList>
            <consortium name="US DOE Joint Genome Institute (JGI-PGF)"/>
            <person name="Walter F."/>
            <person name="Albersmeier A."/>
            <person name="Kalinowski J."/>
            <person name="Ruckert C."/>
        </authorList>
    </citation>
    <scope>NUCLEOTIDE SEQUENCE</scope>
    <source>
        <strain evidence="4">NBRC 108769</strain>
    </source>
</reference>
<dbReference type="SUPFAM" id="SSF52218">
    <property type="entry name" value="Flavoproteins"/>
    <property type="match status" value="1"/>
</dbReference>
<evidence type="ECO:0000259" key="3">
    <source>
        <dbReference type="Pfam" id="PF03358"/>
    </source>
</evidence>
<dbReference type="InterPro" id="IPR005025">
    <property type="entry name" value="FMN_Rdtase-like_dom"/>
</dbReference>
<accession>A0AA37WBD2</accession>
<dbReference type="GO" id="GO:0016491">
    <property type="term" value="F:oxidoreductase activity"/>
    <property type="evidence" value="ECO:0007669"/>
    <property type="project" value="InterPro"/>
</dbReference>
<name>A0AA37WBD2_9BACT</name>
<dbReference type="InterPro" id="IPR029039">
    <property type="entry name" value="Flavoprotein-like_sf"/>
</dbReference>
<evidence type="ECO:0000256" key="2">
    <source>
        <dbReference type="ARBA" id="ARBA00022643"/>
    </source>
</evidence>
<keyword evidence="2" id="KW-0288">FMN</keyword>
<feature type="domain" description="NADPH-dependent FMN reductase-like" evidence="3">
    <location>
        <begin position="2"/>
        <end position="103"/>
    </location>
</feature>
<dbReference type="EMBL" id="BSOH01000001">
    <property type="protein sequence ID" value="GLR15521.1"/>
    <property type="molecule type" value="Genomic_DNA"/>
</dbReference>
<evidence type="ECO:0000313" key="5">
    <source>
        <dbReference type="Proteomes" id="UP001156666"/>
    </source>
</evidence>
<dbReference type="PANTHER" id="PTHR43278">
    <property type="entry name" value="NAD(P)H-DEPENDENT FMN-CONTAINING OXIDOREDUCTASE YWQN-RELATED"/>
    <property type="match status" value="1"/>
</dbReference>
<dbReference type="AlphaFoldDB" id="A0AA37WBD2"/>
<keyword evidence="1" id="KW-0285">Flavoprotein</keyword>
<dbReference type="Gene3D" id="3.40.50.360">
    <property type="match status" value="1"/>
</dbReference>
<comment type="caution">
    <text evidence="4">The sequence shown here is derived from an EMBL/GenBank/DDBJ whole genome shotgun (WGS) entry which is preliminary data.</text>
</comment>
<dbReference type="InterPro" id="IPR051796">
    <property type="entry name" value="ISF_SsuE-like"/>
</dbReference>
<dbReference type="RefSeq" id="WP_235292413.1">
    <property type="nucleotide sequence ID" value="NZ_BSOH01000001.1"/>
</dbReference>
<sequence length="164" mass="18946">MLIIQGSHRKNGNTNLASTYLNDQIKGEVVHLNDFEIAHFNYEGPTDDDFLQIIEKIIAHKEVTLVTPIFWYTMSGKMKVFLDRISDLLKWNKETGRKLRGLKLNAISVSIEDDAPLHFPYPFEMTADYLGMKFGQYIHCYGDELSLSDESYQRISEFTTIAMK</sequence>
<evidence type="ECO:0000256" key="1">
    <source>
        <dbReference type="ARBA" id="ARBA00022630"/>
    </source>
</evidence>
<protein>
    <recommendedName>
        <fullName evidence="3">NADPH-dependent FMN reductase-like domain-containing protein</fullName>
    </recommendedName>
</protein>
<dbReference type="Pfam" id="PF03358">
    <property type="entry name" value="FMN_red"/>
    <property type="match status" value="1"/>
</dbReference>
<proteinExistence type="predicted"/>
<reference evidence="4" key="2">
    <citation type="submission" date="2023-01" db="EMBL/GenBank/DDBJ databases">
        <title>Draft genome sequence of Portibacter lacus strain NBRC 108769.</title>
        <authorList>
            <person name="Sun Q."/>
            <person name="Mori K."/>
        </authorList>
    </citation>
    <scope>NUCLEOTIDE SEQUENCE</scope>
    <source>
        <strain evidence="4">NBRC 108769</strain>
    </source>
</reference>
<gene>
    <name evidence="4" type="ORF">GCM10007940_01360</name>
</gene>
<evidence type="ECO:0000313" key="4">
    <source>
        <dbReference type="EMBL" id="GLR15521.1"/>
    </source>
</evidence>
<keyword evidence="5" id="KW-1185">Reference proteome</keyword>